<dbReference type="Proteomes" id="UP000830583">
    <property type="component" value="Chromosome"/>
</dbReference>
<evidence type="ECO:0000313" key="4">
    <source>
        <dbReference type="Proteomes" id="UP000830583"/>
    </source>
</evidence>
<gene>
    <name evidence="3" type="ORF">M0M57_02905</name>
</gene>
<evidence type="ECO:0000313" key="3">
    <source>
        <dbReference type="EMBL" id="UPQ79794.1"/>
    </source>
</evidence>
<name>A0ABY4KG67_9FLAO</name>
<sequence length="198" mass="21803">MNITKTKFSKNGQMKSTATKTVPKKEGTTENKLQSSQLMKLFHDGLKDIYWAEKALTKAIPKMVKNATSEKLIEALTSHLLETENQITRLEQVFKLLDKKAVGAKCEAMAGLIKESEEIMDDCKPGAMRDAGIIAGGQKIEHYEIASYGTLSQFAQTLGLKEVVKLLDETLKEEKAADVKLTEVAVATINIDASEKKA</sequence>
<dbReference type="PANTHER" id="PTHR30565:SF9">
    <property type="entry name" value="PROTEIN YCIF"/>
    <property type="match status" value="1"/>
</dbReference>
<dbReference type="InterPro" id="IPR012347">
    <property type="entry name" value="Ferritin-like"/>
</dbReference>
<protein>
    <submittedName>
        <fullName evidence="3">Ferritin-like domain-containing protein</fullName>
    </submittedName>
</protein>
<dbReference type="EMBL" id="CP096205">
    <property type="protein sequence ID" value="UPQ79794.1"/>
    <property type="molecule type" value="Genomic_DNA"/>
</dbReference>
<keyword evidence="4" id="KW-1185">Reference proteome</keyword>
<proteinExistence type="predicted"/>
<organism evidence="3 4">
    <name type="scientific">Flavobacterium azooxidireducens</name>
    <dbReference type="NCBI Taxonomy" id="1871076"/>
    <lineage>
        <taxon>Bacteria</taxon>
        <taxon>Pseudomonadati</taxon>
        <taxon>Bacteroidota</taxon>
        <taxon>Flavobacteriia</taxon>
        <taxon>Flavobacteriales</taxon>
        <taxon>Flavobacteriaceae</taxon>
        <taxon>Flavobacterium</taxon>
    </lineage>
</organism>
<dbReference type="Pfam" id="PF05974">
    <property type="entry name" value="DUF892"/>
    <property type="match status" value="1"/>
</dbReference>
<dbReference type="InterPro" id="IPR047114">
    <property type="entry name" value="YciF"/>
</dbReference>
<evidence type="ECO:0000256" key="2">
    <source>
        <dbReference type="SAM" id="MobiDB-lite"/>
    </source>
</evidence>
<reference evidence="3" key="1">
    <citation type="submission" date="2022-04" db="EMBL/GenBank/DDBJ databases">
        <title>Consumption of N2O by Flavobacterium azooxidireducens sp. nov. isolated from Decomposing Leaf Litter of Phragmites australis (Cav.).</title>
        <authorList>
            <person name="Behrendt U."/>
            <person name="Spanner T."/>
            <person name="Augustin J."/>
            <person name="Horn M.A."/>
            <person name="Kolb S."/>
            <person name="Ulrich A."/>
        </authorList>
    </citation>
    <scope>NUCLEOTIDE SEQUENCE</scope>
    <source>
        <strain evidence="3">IGB 4-14</strain>
    </source>
</reference>
<dbReference type="InterPro" id="IPR009078">
    <property type="entry name" value="Ferritin-like_SF"/>
</dbReference>
<dbReference type="PANTHER" id="PTHR30565">
    <property type="entry name" value="PROTEIN YCIF"/>
    <property type="match status" value="1"/>
</dbReference>
<feature type="coiled-coil region" evidence="1">
    <location>
        <begin position="73"/>
        <end position="100"/>
    </location>
</feature>
<dbReference type="RefSeq" id="WP_248435218.1">
    <property type="nucleotide sequence ID" value="NZ_CP096205.1"/>
</dbReference>
<dbReference type="InterPro" id="IPR010287">
    <property type="entry name" value="DUF892_YciF-like"/>
</dbReference>
<accession>A0ABY4KG67</accession>
<evidence type="ECO:0000256" key="1">
    <source>
        <dbReference type="SAM" id="Coils"/>
    </source>
</evidence>
<dbReference type="Gene3D" id="1.20.1260.10">
    <property type="match status" value="1"/>
</dbReference>
<feature type="compositionally biased region" description="Polar residues" evidence="2">
    <location>
        <begin position="1"/>
        <end position="20"/>
    </location>
</feature>
<dbReference type="CDD" id="cd07909">
    <property type="entry name" value="YciF"/>
    <property type="match status" value="1"/>
</dbReference>
<keyword evidence="1" id="KW-0175">Coiled coil</keyword>
<dbReference type="SUPFAM" id="SSF47240">
    <property type="entry name" value="Ferritin-like"/>
    <property type="match status" value="1"/>
</dbReference>
<feature type="region of interest" description="Disordered" evidence="2">
    <location>
        <begin position="1"/>
        <end position="30"/>
    </location>
</feature>